<dbReference type="Pfam" id="PF12840">
    <property type="entry name" value="HTH_20"/>
    <property type="match status" value="1"/>
</dbReference>
<dbReference type="InterPro" id="IPR036390">
    <property type="entry name" value="WH_DNA-bd_sf"/>
</dbReference>
<dbReference type="CDD" id="cd00090">
    <property type="entry name" value="HTH_ARSR"/>
    <property type="match status" value="1"/>
</dbReference>
<proteinExistence type="predicted"/>
<dbReference type="Proteomes" id="UP000471521">
    <property type="component" value="Unassembled WGS sequence"/>
</dbReference>
<sequence>MTEEFVDPDRLSLIPSRSNATGTATDTVAESTEDDDGPPVSAVLQSLEDDKCRTILTTLREPKSATELCAECELPSSTVYRKLQRLREAALVKEYTEVRRDGPNATLYERDFTDISITIDDADEFAVSIDRPDDSAEDRMATFWSEMKEES</sequence>
<evidence type="ECO:0000313" key="2">
    <source>
        <dbReference type="EMBL" id="MXR20479.1"/>
    </source>
</evidence>
<dbReference type="EMBL" id="WUUU01000045">
    <property type="protein sequence ID" value="MXR20479.1"/>
    <property type="molecule type" value="Genomic_DNA"/>
</dbReference>
<dbReference type="SUPFAM" id="SSF46785">
    <property type="entry name" value="Winged helix' DNA-binding domain"/>
    <property type="match status" value="1"/>
</dbReference>
<dbReference type="InterPro" id="IPR011991">
    <property type="entry name" value="ArsR-like_HTH"/>
</dbReference>
<protein>
    <submittedName>
        <fullName evidence="2">Helix-turn-helix domain-containing protein</fullName>
    </submittedName>
</protein>
<accession>A0A6B0SSC3</accession>
<reference evidence="2 3" key="1">
    <citation type="submission" date="2019-12" db="EMBL/GenBank/DDBJ databases">
        <title>Isolation and characterization of three novel carbon monoxide-oxidizing members of Halobacteria from salione crusts and soils.</title>
        <authorList>
            <person name="Myers M.R."/>
            <person name="King G.M."/>
        </authorList>
    </citation>
    <scope>NUCLEOTIDE SEQUENCE [LARGE SCALE GENOMIC DNA]</scope>
    <source>
        <strain evidence="2 3">PCN9</strain>
    </source>
</reference>
<dbReference type="OrthoDB" id="10985at2157"/>
<gene>
    <name evidence="2" type="ORF">GRX66_07620</name>
</gene>
<feature type="region of interest" description="Disordered" evidence="1">
    <location>
        <begin position="1"/>
        <end position="44"/>
    </location>
</feature>
<feature type="compositionally biased region" description="Polar residues" evidence="1">
    <location>
        <begin position="15"/>
        <end position="30"/>
    </location>
</feature>
<name>A0A6B0SSC3_9EURY</name>
<dbReference type="AlphaFoldDB" id="A0A6B0SSC3"/>
<keyword evidence="3" id="KW-1185">Reference proteome</keyword>
<evidence type="ECO:0000256" key="1">
    <source>
        <dbReference type="SAM" id="MobiDB-lite"/>
    </source>
</evidence>
<dbReference type="InterPro" id="IPR036388">
    <property type="entry name" value="WH-like_DNA-bd_sf"/>
</dbReference>
<comment type="caution">
    <text evidence="2">The sequence shown here is derived from an EMBL/GenBank/DDBJ whole genome shotgun (WGS) entry which is preliminary data.</text>
</comment>
<dbReference type="RefSeq" id="WP_159526027.1">
    <property type="nucleotide sequence ID" value="NZ_WUUU01000045.1"/>
</dbReference>
<dbReference type="Gene3D" id="1.10.10.10">
    <property type="entry name" value="Winged helix-like DNA-binding domain superfamily/Winged helix DNA-binding domain"/>
    <property type="match status" value="1"/>
</dbReference>
<evidence type="ECO:0000313" key="3">
    <source>
        <dbReference type="Proteomes" id="UP000471521"/>
    </source>
</evidence>
<organism evidence="2 3">
    <name type="scientific">Halobacterium bonnevillei</name>
    <dbReference type="NCBI Taxonomy" id="2692200"/>
    <lineage>
        <taxon>Archaea</taxon>
        <taxon>Methanobacteriati</taxon>
        <taxon>Methanobacteriota</taxon>
        <taxon>Stenosarchaea group</taxon>
        <taxon>Halobacteria</taxon>
        <taxon>Halobacteriales</taxon>
        <taxon>Halobacteriaceae</taxon>
        <taxon>Halobacterium</taxon>
    </lineage>
</organism>